<accession>A0ABN2RYF9</accession>
<dbReference type="InterPro" id="IPR002918">
    <property type="entry name" value="Lipase_EstA/Esterase_EstB"/>
</dbReference>
<name>A0ABN2RYF9_9PSEU</name>
<dbReference type="Proteomes" id="UP001501116">
    <property type="component" value="Unassembled WGS sequence"/>
</dbReference>
<sequence length="189" mass="20199">MHGFIENGTMWSALTQALLAEGYQDDQITAVTYNTITQSNVVTADQLGRTVQDLLRRTGASKVDIVSHSMGSLNSRYCVKFAGCAGRTDHWVSIAGANLGTQGASLCSFLITCREMLPGSTVLTKLNADPVLPAGTKWSTLWTPSDGVIIPATNTVLPGATNTEFDNLNHLNIFKDPSVIGKVKELLAS</sequence>
<evidence type="ECO:0000313" key="1">
    <source>
        <dbReference type="EMBL" id="GAA1977176.1"/>
    </source>
</evidence>
<organism evidence="1 2">
    <name type="scientific">Amycolatopsis minnesotensis</name>
    <dbReference type="NCBI Taxonomy" id="337894"/>
    <lineage>
        <taxon>Bacteria</taxon>
        <taxon>Bacillati</taxon>
        <taxon>Actinomycetota</taxon>
        <taxon>Actinomycetes</taxon>
        <taxon>Pseudonocardiales</taxon>
        <taxon>Pseudonocardiaceae</taxon>
        <taxon>Amycolatopsis</taxon>
    </lineage>
</organism>
<dbReference type="SUPFAM" id="SSF53474">
    <property type="entry name" value="alpha/beta-Hydrolases"/>
    <property type="match status" value="1"/>
</dbReference>
<proteinExistence type="predicted"/>
<gene>
    <name evidence="1" type="ORF">GCM10009754_61260</name>
</gene>
<dbReference type="Pfam" id="PF01674">
    <property type="entry name" value="Lipase_2"/>
    <property type="match status" value="1"/>
</dbReference>
<keyword evidence="2" id="KW-1185">Reference proteome</keyword>
<dbReference type="InterPro" id="IPR029058">
    <property type="entry name" value="AB_hydrolase_fold"/>
</dbReference>
<dbReference type="EMBL" id="BAAANN010000029">
    <property type="protein sequence ID" value="GAA1977176.1"/>
    <property type="molecule type" value="Genomic_DNA"/>
</dbReference>
<dbReference type="PANTHER" id="PTHR32015:SF1">
    <property type="entry name" value="LIPASE"/>
    <property type="match status" value="1"/>
</dbReference>
<evidence type="ECO:0000313" key="2">
    <source>
        <dbReference type="Proteomes" id="UP001501116"/>
    </source>
</evidence>
<comment type="caution">
    <text evidence="1">The sequence shown here is derived from an EMBL/GenBank/DDBJ whole genome shotgun (WGS) entry which is preliminary data.</text>
</comment>
<reference evidence="1 2" key="1">
    <citation type="journal article" date="2019" name="Int. J. Syst. Evol. Microbiol.">
        <title>The Global Catalogue of Microorganisms (GCM) 10K type strain sequencing project: providing services to taxonomists for standard genome sequencing and annotation.</title>
        <authorList>
            <consortium name="The Broad Institute Genomics Platform"/>
            <consortium name="The Broad Institute Genome Sequencing Center for Infectious Disease"/>
            <person name="Wu L."/>
            <person name="Ma J."/>
        </authorList>
    </citation>
    <scope>NUCLEOTIDE SEQUENCE [LARGE SCALE GENOMIC DNA]</scope>
    <source>
        <strain evidence="1 2">JCM 14545</strain>
    </source>
</reference>
<protein>
    <submittedName>
        <fullName evidence="1">Triacylglycerol lipase</fullName>
    </submittedName>
</protein>
<dbReference type="PANTHER" id="PTHR32015">
    <property type="entry name" value="FASTING INDUCED LIPASE"/>
    <property type="match status" value="1"/>
</dbReference>
<dbReference type="Gene3D" id="3.40.50.1820">
    <property type="entry name" value="alpha/beta hydrolase"/>
    <property type="match status" value="1"/>
</dbReference>